<organism evidence="2 3">
    <name type="scientific">Gossypium stocksii</name>
    <dbReference type="NCBI Taxonomy" id="47602"/>
    <lineage>
        <taxon>Eukaryota</taxon>
        <taxon>Viridiplantae</taxon>
        <taxon>Streptophyta</taxon>
        <taxon>Embryophyta</taxon>
        <taxon>Tracheophyta</taxon>
        <taxon>Spermatophyta</taxon>
        <taxon>Magnoliopsida</taxon>
        <taxon>eudicotyledons</taxon>
        <taxon>Gunneridae</taxon>
        <taxon>Pentapetalae</taxon>
        <taxon>rosids</taxon>
        <taxon>malvids</taxon>
        <taxon>Malvales</taxon>
        <taxon>Malvaceae</taxon>
        <taxon>Malvoideae</taxon>
        <taxon>Gossypium</taxon>
    </lineage>
</organism>
<accession>A0A9D3VJU7</accession>
<dbReference type="EMBL" id="JAIQCV010000006">
    <property type="protein sequence ID" value="KAH1089011.1"/>
    <property type="molecule type" value="Genomic_DNA"/>
</dbReference>
<evidence type="ECO:0000313" key="2">
    <source>
        <dbReference type="EMBL" id="KAH1089011.1"/>
    </source>
</evidence>
<gene>
    <name evidence="2" type="ORF">J1N35_016268</name>
</gene>
<keyword evidence="1" id="KW-0472">Membrane</keyword>
<keyword evidence="1" id="KW-0812">Transmembrane</keyword>
<sequence>MEVVEEVAMVAVELVQVDMVVELLDMAVEVEKEAELVVPVGMEELVDMEVVVVAVVAELVQVDMVVELLDMVVEVVKEAELVVLVVLVGMEKPVDMEVVVEVVVEEQVQEDMVVEGHMQVDMEVEKELEGVLVVQAVMVVVVEVVLVVEVLVYMVQEVLMQKDMEKVLEPEVVRVVVAIILKSTLSPLQFTNSINIVTTSTKRNKCNLVTKTKTLKDIARNFGIEMDGLKSCII</sequence>
<dbReference type="AlphaFoldDB" id="A0A9D3VJU7"/>
<feature type="transmembrane region" description="Helical" evidence="1">
    <location>
        <begin position="132"/>
        <end position="155"/>
    </location>
</feature>
<dbReference type="Proteomes" id="UP000828251">
    <property type="component" value="Unassembled WGS sequence"/>
</dbReference>
<keyword evidence="3" id="KW-1185">Reference proteome</keyword>
<proteinExistence type="predicted"/>
<keyword evidence="1" id="KW-1133">Transmembrane helix</keyword>
<comment type="caution">
    <text evidence="2">The sequence shown here is derived from an EMBL/GenBank/DDBJ whole genome shotgun (WGS) entry which is preliminary data.</text>
</comment>
<protein>
    <submittedName>
        <fullName evidence="2">Uncharacterized protein</fullName>
    </submittedName>
</protein>
<evidence type="ECO:0000313" key="3">
    <source>
        <dbReference type="Proteomes" id="UP000828251"/>
    </source>
</evidence>
<name>A0A9D3VJU7_9ROSI</name>
<reference evidence="2 3" key="1">
    <citation type="journal article" date="2021" name="Plant Biotechnol. J.">
        <title>Multi-omics assisted identification of the key and species-specific regulatory components of drought-tolerant mechanisms in Gossypium stocksii.</title>
        <authorList>
            <person name="Yu D."/>
            <person name="Ke L."/>
            <person name="Zhang D."/>
            <person name="Wu Y."/>
            <person name="Sun Y."/>
            <person name="Mei J."/>
            <person name="Sun J."/>
            <person name="Sun Y."/>
        </authorList>
    </citation>
    <scope>NUCLEOTIDE SEQUENCE [LARGE SCALE GENOMIC DNA]</scope>
    <source>
        <strain evidence="3">cv. E1</strain>
        <tissue evidence="2">Leaf</tissue>
    </source>
</reference>
<evidence type="ECO:0000256" key="1">
    <source>
        <dbReference type="SAM" id="Phobius"/>
    </source>
</evidence>